<comment type="caution">
    <text evidence="1">The sequence shown here is derived from an EMBL/GenBank/DDBJ whole genome shotgun (WGS) entry which is preliminary data.</text>
</comment>
<accession>A0A6A4NBV3</accession>
<dbReference type="EMBL" id="WOCE01000021">
    <property type="protein sequence ID" value="KAE9589453.1"/>
    <property type="molecule type" value="Genomic_DNA"/>
</dbReference>
<dbReference type="OrthoDB" id="10536338at2759"/>
<evidence type="ECO:0000313" key="2">
    <source>
        <dbReference type="Proteomes" id="UP000447434"/>
    </source>
</evidence>
<organism evidence="1 2">
    <name type="scientific">Lupinus albus</name>
    <name type="common">White lupine</name>
    <name type="synonym">Lupinus termis</name>
    <dbReference type="NCBI Taxonomy" id="3870"/>
    <lineage>
        <taxon>Eukaryota</taxon>
        <taxon>Viridiplantae</taxon>
        <taxon>Streptophyta</taxon>
        <taxon>Embryophyta</taxon>
        <taxon>Tracheophyta</taxon>
        <taxon>Spermatophyta</taxon>
        <taxon>Magnoliopsida</taxon>
        <taxon>eudicotyledons</taxon>
        <taxon>Gunneridae</taxon>
        <taxon>Pentapetalae</taxon>
        <taxon>rosids</taxon>
        <taxon>fabids</taxon>
        <taxon>Fabales</taxon>
        <taxon>Fabaceae</taxon>
        <taxon>Papilionoideae</taxon>
        <taxon>50 kb inversion clade</taxon>
        <taxon>genistoids sensu lato</taxon>
        <taxon>core genistoids</taxon>
        <taxon>Genisteae</taxon>
        <taxon>Lupinus</taxon>
    </lineage>
</organism>
<sequence>MISMVKDETHHLHAHKSCMWDRSLSLFLESDKDEDGGSNNQNGKRQLKLSNVGFTIFKRKSEEIESSSKGRSQFFQARKLEHLPYF</sequence>
<keyword evidence="2" id="KW-1185">Reference proteome</keyword>
<dbReference type="Proteomes" id="UP000447434">
    <property type="component" value="Chromosome 21"/>
</dbReference>
<evidence type="ECO:0000313" key="1">
    <source>
        <dbReference type="EMBL" id="KAE9589453.1"/>
    </source>
</evidence>
<reference evidence="2" key="1">
    <citation type="journal article" date="2020" name="Nat. Commun.">
        <title>Genome sequence of the cluster root forming white lupin.</title>
        <authorList>
            <person name="Hufnagel B."/>
            <person name="Marques A."/>
            <person name="Soriano A."/>
            <person name="Marques L."/>
            <person name="Divol F."/>
            <person name="Doumas P."/>
            <person name="Sallet E."/>
            <person name="Mancinotti D."/>
            <person name="Carrere S."/>
            <person name="Marande W."/>
            <person name="Arribat S."/>
            <person name="Keller J."/>
            <person name="Huneau C."/>
            <person name="Blein T."/>
            <person name="Aime D."/>
            <person name="Laguerre M."/>
            <person name="Taylor J."/>
            <person name="Schubert V."/>
            <person name="Nelson M."/>
            <person name="Geu-Flores F."/>
            <person name="Crespi M."/>
            <person name="Gallardo-Guerrero K."/>
            <person name="Delaux P.-M."/>
            <person name="Salse J."/>
            <person name="Berges H."/>
            <person name="Guyot R."/>
            <person name="Gouzy J."/>
            <person name="Peret B."/>
        </authorList>
    </citation>
    <scope>NUCLEOTIDE SEQUENCE [LARGE SCALE GENOMIC DNA]</scope>
    <source>
        <strain evidence="2">cv. Amiga</strain>
    </source>
</reference>
<protein>
    <submittedName>
        <fullName evidence="1">Putative ribonuclease H</fullName>
    </submittedName>
</protein>
<dbReference type="AlphaFoldDB" id="A0A6A4NBV3"/>
<name>A0A6A4NBV3_LUPAL</name>
<proteinExistence type="predicted"/>
<gene>
    <name evidence="1" type="ORF">Lalb_Chr21g0309161</name>
</gene>